<sequence>MMATDEEEGPPGAADVPVWSTLSPPLNLHPFYYGGLANCAVFWRYSAEILDSAFCRECVVDLNNAVRGHVDREIADFVEVQGGGRSPGSVDKSVLLAKAAQLIGEHRRSPYVTSLALVRLASEVSAKHAEPSREEALFKHPGGTSEYFPTVDPAVARKSWKFSVGSDEGQPASSTVTCTIIRRLVPCVTPPIPVVQVWQYPEKESGTAVITATKTGTRPGFNKDLNRSVVITWAGNAAFAEAESHIAGQHLLHEFRPRANILLFKGVQKIDYLVCDSLNDSAAALLPINRELAARDSSLQIFVKQHRAADEGAALFNLHLEEDVSSAPFLQPIGMLRNLQIQDTPDLEIAKSMRAVLAFLQISSEALQGDVQSIVQHMQHWPKELVSTAQGPKLRRKDFGDLLVAVTAIYGSAGQGAKLLLLHQLLFEPLCSHKPGTAPNARSIRGPCVAREERIEVTSDHERLRTALTSTIAELTSELDDRPEHHEVALGSGEATAHESVPRPRIHADSQERQVCIEFLEKLKLCIQILNESGLDVALMAVGQACLAVVQKLTPESSDDVDIADFMWANFLQKLLLQCLMDTDPICDWDFVVKSLSTVLDVHLFPKYRRLRTFLLEERPEQFEGMVQMATLEGAASLATRLKNDLGHVNAAIQRFSMAPADVHPIAGAPLEGRQVAQQAPPQYAVVVTTRGLDVLGDLDFVIDFTRSESLWFYCRSAERAGTLPENPTVLQSSAVGSSGRVVARLPMQRSPGRRCGRRHLSDLQGGASSFGSGSTRTRPHESSGEV</sequence>
<protein>
    <submittedName>
        <fullName evidence="2">Uncharacterized protein</fullName>
    </submittedName>
</protein>
<reference evidence="2" key="1">
    <citation type="submission" date="2020-12" db="EMBL/GenBank/DDBJ databases">
        <authorList>
            <person name="Iha C."/>
        </authorList>
    </citation>
    <scope>NUCLEOTIDE SEQUENCE</scope>
</reference>
<gene>
    <name evidence="2" type="ORF">OSTQU699_LOCUS6035</name>
</gene>
<organism evidence="2 3">
    <name type="scientific">Ostreobium quekettii</name>
    <dbReference type="NCBI Taxonomy" id="121088"/>
    <lineage>
        <taxon>Eukaryota</taxon>
        <taxon>Viridiplantae</taxon>
        <taxon>Chlorophyta</taxon>
        <taxon>core chlorophytes</taxon>
        <taxon>Ulvophyceae</taxon>
        <taxon>TCBD clade</taxon>
        <taxon>Bryopsidales</taxon>
        <taxon>Ostreobineae</taxon>
        <taxon>Ostreobiaceae</taxon>
        <taxon>Ostreobium</taxon>
    </lineage>
</organism>
<keyword evidence="3" id="KW-1185">Reference proteome</keyword>
<dbReference type="AlphaFoldDB" id="A0A8S1J4A0"/>
<dbReference type="Proteomes" id="UP000708148">
    <property type="component" value="Unassembled WGS sequence"/>
</dbReference>
<evidence type="ECO:0000313" key="2">
    <source>
        <dbReference type="EMBL" id="CAD7700676.1"/>
    </source>
</evidence>
<feature type="region of interest" description="Disordered" evidence="1">
    <location>
        <begin position="748"/>
        <end position="787"/>
    </location>
</feature>
<feature type="compositionally biased region" description="Polar residues" evidence="1">
    <location>
        <begin position="767"/>
        <end position="777"/>
    </location>
</feature>
<evidence type="ECO:0000256" key="1">
    <source>
        <dbReference type="SAM" id="MobiDB-lite"/>
    </source>
</evidence>
<accession>A0A8S1J4A0</accession>
<proteinExistence type="predicted"/>
<evidence type="ECO:0000313" key="3">
    <source>
        <dbReference type="Proteomes" id="UP000708148"/>
    </source>
</evidence>
<name>A0A8S1J4A0_9CHLO</name>
<dbReference type="EMBL" id="CAJHUC010001319">
    <property type="protein sequence ID" value="CAD7700676.1"/>
    <property type="molecule type" value="Genomic_DNA"/>
</dbReference>
<comment type="caution">
    <text evidence="2">The sequence shown here is derived from an EMBL/GenBank/DDBJ whole genome shotgun (WGS) entry which is preliminary data.</text>
</comment>